<evidence type="ECO:0000313" key="8">
    <source>
        <dbReference type="Proteomes" id="UP000009328"/>
    </source>
</evidence>
<sequence length="433" mass="51149">MSDSEEPVPKRSKPQLSEDIYLDTIDRKKLDFDFEKICSVSLNNINIYGCLTCGKYFQGRSPNSVAFNHSILENHHVFINFNNFKVYILPENYEVKSNSLNDIKYQILPSYTQEDLKKFNDPGFKARDLNGNEYVPGYVGLNNMKNNDYSNVILQSISHVSLIRDKLLLSSLDSYKDELNKRFIILVKKLWSSKLFKNHISPHELLQYISILSNKSFGINEQKDPKDFLIWFLNTLNKTFKSDNDSILSKAIQGKILIQNQKPGSKEFKDITTKFWLLNLELPTVPFLKDSKGIQQIQQVKLSKLLDVYKTQEEQLLSNGEIRKYKILKLPKFLILNFNRFKDQKLDLKLSLKERNQTLVEFPLEMEFLGFKYKLISNVINQVETNQDHDKNQWKVQLRHHDNWFEIEDLYVKTKEKEFLFLSETYIQIWERI</sequence>
<evidence type="ECO:0000259" key="5">
    <source>
        <dbReference type="PROSITE" id="PS50235"/>
    </source>
</evidence>
<dbReference type="FunCoup" id="K0KMN9">
    <property type="interactions" value="999"/>
</dbReference>
<evidence type="ECO:0000313" key="7">
    <source>
        <dbReference type="EMBL" id="CCH44221.1"/>
    </source>
</evidence>
<reference evidence="7 8" key="1">
    <citation type="journal article" date="2012" name="Eukaryot. Cell">
        <title>Draft genome sequence of Wickerhamomyces ciferrii NRRL Y-1031 F-60-10.</title>
        <authorList>
            <person name="Schneider J."/>
            <person name="Andrea H."/>
            <person name="Blom J."/>
            <person name="Jaenicke S."/>
            <person name="Ruckert C."/>
            <person name="Schorsch C."/>
            <person name="Szczepanowski R."/>
            <person name="Farwick M."/>
            <person name="Goesmann A."/>
            <person name="Puhler A."/>
            <person name="Schaffer S."/>
            <person name="Tauch A."/>
            <person name="Kohler T."/>
            <person name="Brinkrolf K."/>
        </authorList>
    </citation>
    <scope>NUCLEOTIDE SEQUENCE [LARGE SCALE GENOMIC DNA]</scope>
    <source>
        <strain evidence="8">ATCC 14091 / BCRC 22168 / CBS 111 / JCM 3599 / NBRC 0793 / NRRL Y-1031 F-60-10</strain>
    </source>
</reference>
<evidence type="ECO:0000256" key="1">
    <source>
        <dbReference type="ARBA" id="ARBA00022723"/>
    </source>
</evidence>
<dbReference type="GO" id="GO:0004843">
    <property type="term" value="F:cysteine-type deubiquitinase activity"/>
    <property type="evidence" value="ECO:0007669"/>
    <property type="project" value="InterPro"/>
</dbReference>
<dbReference type="InterPro" id="IPR001394">
    <property type="entry name" value="Peptidase_C19_UCH"/>
</dbReference>
<dbReference type="SUPFAM" id="SSF54001">
    <property type="entry name" value="Cysteine proteinases"/>
    <property type="match status" value="1"/>
</dbReference>
<dbReference type="InterPro" id="IPR013083">
    <property type="entry name" value="Znf_RING/FYVE/PHD"/>
</dbReference>
<evidence type="ECO:0000259" key="6">
    <source>
        <dbReference type="PROSITE" id="PS50271"/>
    </source>
</evidence>
<dbReference type="Gene3D" id="3.90.70.10">
    <property type="entry name" value="Cysteine proteinases"/>
    <property type="match status" value="1"/>
</dbReference>
<proteinExistence type="predicted"/>
<gene>
    <name evidence="7" type="ORF">BN7_3780</name>
</gene>
<dbReference type="InterPro" id="IPR001607">
    <property type="entry name" value="Znf_UBP"/>
</dbReference>
<dbReference type="SUPFAM" id="SSF57850">
    <property type="entry name" value="RING/U-box"/>
    <property type="match status" value="1"/>
</dbReference>
<evidence type="ECO:0000256" key="4">
    <source>
        <dbReference type="PROSITE-ProRule" id="PRU00502"/>
    </source>
</evidence>
<dbReference type="PANTHER" id="PTHR21646:SF16">
    <property type="entry name" value="U4_U6.U5 TRI-SNRNP-ASSOCIATED PROTEIN 2"/>
    <property type="match status" value="1"/>
</dbReference>
<dbReference type="PROSITE" id="PS50271">
    <property type="entry name" value="ZF_UBP"/>
    <property type="match status" value="1"/>
</dbReference>
<evidence type="ECO:0000256" key="2">
    <source>
        <dbReference type="ARBA" id="ARBA00022771"/>
    </source>
</evidence>
<dbReference type="GO" id="GO:0008270">
    <property type="term" value="F:zinc ion binding"/>
    <property type="evidence" value="ECO:0007669"/>
    <property type="project" value="UniProtKB-KW"/>
</dbReference>
<evidence type="ECO:0000256" key="3">
    <source>
        <dbReference type="ARBA" id="ARBA00022833"/>
    </source>
</evidence>
<dbReference type="Pfam" id="PF02148">
    <property type="entry name" value="zf-UBP"/>
    <property type="match status" value="1"/>
</dbReference>
<dbReference type="InterPro" id="IPR028889">
    <property type="entry name" value="USP"/>
</dbReference>
<comment type="caution">
    <text evidence="7">The sequence shown here is derived from an EMBL/GenBank/DDBJ whole genome shotgun (WGS) entry which is preliminary data.</text>
</comment>
<dbReference type="PANTHER" id="PTHR21646">
    <property type="entry name" value="UBIQUITIN CARBOXYL-TERMINAL HYDROLASE"/>
    <property type="match status" value="1"/>
</dbReference>
<dbReference type="InterPro" id="IPR038765">
    <property type="entry name" value="Papain-like_cys_pep_sf"/>
</dbReference>
<accession>K0KMN9</accession>
<dbReference type="Gene3D" id="3.30.40.10">
    <property type="entry name" value="Zinc/RING finger domain, C3HC4 (zinc finger)"/>
    <property type="match status" value="1"/>
</dbReference>
<name>K0KMN9_WICCF</name>
<feature type="domain" description="USP" evidence="5">
    <location>
        <begin position="139"/>
        <end position="433"/>
    </location>
</feature>
<dbReference type="Pfam" id="PF00443">
    <property type="entry name" value="UCH"/>
    <property type="match status" value="1"/>
</dbReference>
<keyword evidence="8" id="KW-1185">Reference proteome</keyword>
<dbReference type="STRING" id="1206466.K0KMN9"/>
<protein>
    <submittedName>
        <fullName evidence="7">U4/U6.U5 tri-snRNP-associated protein</fullName>
    </submittedName>
</protein>
<organism evidence="7 8">
    <name type="scientific">Wickerhamomyces ciferrii (strain ATCC 14091 / BCRC 22168 / CBS 111 / JCM 3599 / NBRC 0793 / NRRL Y-1031 F-60-10)</name>
    <name type="common">Yeast</name>
    <name type="synonym">Pichia ciferrii</name>
    <dbReference type="NCBI Taxonomy" id="1206466"/>
    <lineage>
        <taxon>Eukaryota</taxon>
        <taxon>Fungi</taxon>
        <taxon>Dikarya</taxon>
        <taxon>Ascomycota</taxon>
        <taxon>Saccharomycotina</taxon>
        <taxon>Saccharomycetes</taxon>
        <taxon>Phaffomycetales</taxon>
        <taxon>Wickerhamomycetaceae</taxon>
        <taxon>Wickerhamomyces</taxon>
    </lineage>
</organism>
<dbReference type="HOGENOM" id="CLU_016848_4_0_1"/>
<keyword evidence="2 4" id="KW-0863">Zinc-finger</keyword>
<dbReference type="SMART" id="SM00290">
    <property type="entry name" value="ZnF_UBP"/>
    <property type="match status" value="1"/>
</dbReference>
<dbReference type="PROSITE" id="PS50235">
    <property type="entry name" value="USP_3"/>
    <property type="match status" value="1"/>
</dbReference>
<dbReference type="eggNOG" id="KOG2026">
    <property type="taxonomic scope" value="Eukaryota"/>
</dbReference>
<feature type="domain" description="UBP-type" evidence="6">
    <location>
        <begin position="17"/>
        <end position="114"/>
    </location>
</feature>
<keyword evidence="3" id="KW-0862">Zinc</keyword>
<dbReference type="Proteomes" id="UP000009328">
    <property type="component" value="Unassembled WGS sequence"/>
</dbReference>
<dbReference type="GO" id="GO:0016579">
    <property type="term" value="P:protein deubiquitination"/>
    <property type="evidence" value="ECO:0007669"/>
    <property type="project" value="InterPro"/>
</dbReference>
<dbReference type="InParanoid" id="K0KMN9"/>
<dbReference type="AlphaFoldDB" id="K0KMN9"/>
<keyword evidence="1" id="KW-0479">Metal-binding</keyword>
<dbReference type="InterPro" id="IPR050185">
    <property type="entry name" value="Ub_carboxyl-term_hydrolase"/>
</dbReference>
<dbReference type="EMBL" id="CAIF01000112">
    <property type="protein sequence ID" value="CCH44221.1"/>
    <property type="molecule type" value="Genomic_DNA"/>
</dbReference>